<organism evidence="4 5">
    <name type="scientific">Methylovulum psychrotolerans</name>
    <dbReference type="NCBI Taxonomy" id="1704499"/>
    <lineage>
        <taxon>Bacteria</taxon>
        <taxon>Pseudomonadati</taxon>
        <taxon>Pseudomonadota</taxon>
        <taxon>Gammaproteobacteria</taxon>
        <taxon>Methylococcales</taxon>
        <taxon>Methylococcaceae</taxon>
        <taxon>Methylovulum</taxon>
    </lineage>
</organism>
<dbReference type="AlphaFoldDB" id="A0A2S5CJR2"/>
<dbReference type="PROSITE" id="PS51450">
    <property type="entry name" value="LRR"/>
    <property type="match status" value="1"/>
</dbReference>
<dbReference type="InterPro" id="IPR032675">
    <property type="entry name" value="LRR_dom_sf"/>
</dbReference>
<dbReference type="Proteomes" id="UP000237423">
    <property type="component" value="Unassembled WGS sequence"/>
</dbReference>
<dbReference type="Gene3D" id="3.80.10.10">
    <property type="entry name" value="Ribonuclease Inhibitor"/>
    <property type="match status" value="1"/>
</dbReference>
<dbReference type="InterPro" id="IPR001611">
    <property type="entry name" value="Leu-rich_rpt"/>
</dbReference>
<feature type="chain" id="PRO_5015615481" evidence="3">
    <location>
        <begin position="21"/>
        <end position="435"/>
    </location>
</feature>
<dbReference type="Pfam" id="PF12799">
    <property type="entry name" value="LRR_4"/>
    <property type="match status" value="1"/>
</dbReference>
<dbReference type="Gene3D" id="1.50.10.20">
    <property type="match status" value="2"/>
</dbReference>
<feature type="signal peptide" evidence="3">
    <location>
        <begin position="1"/>
        <end position="20"/>
    </location>
</feature>
<evidence type="ECO:0000256" key="3">
    <source>
        <dbReference type="SAM" id="SignalP"/>
    </source>
</evidence>
<gene>
    <name evidence="4" type="primary">inlA</name>
    <name evidence="4" type="ORF">AADEFJLK_02951</name>
</gene>
<dbReference type="SUPFAM" id="SSF48239">
    <property type="entry name" value="Terpenoid cyclases/Protein prenyltransferases"/>
    <property type="match status" value="2"/>
</dbReference>
<reference evidence="4 5" key="1">
    <citation type="submission" date="2017-11" db="EMBL/GenBank/DDBJ databases">
        <title>Draft Genome Sequence of Methylobacter psychrotolerans Sph1T, an Obligate Methanotroph from Low-Temperature Environments.</title>
        <authorList>
            <person name="Oshkin I.Y."/>
            <person name="Miroshnikov K."/>
            <person name="Belova S.E."/>
            <person name="Korzhenkov A."/>
            <person name="Toshchakov S.V."/>
            <person name="Dedysh S.N."/>
        </authorList>
    </citation>
    <scope>NUCLEOTIDE SEQUENCE [LARGE SCALE GENOMIC DNA]</scope>
    <source>
        <strain evidence="4 5">Sph1</strain>
    </source>
</reference>
<keyword evidence="2" id="KW-0677">Repeat</keyword>
<dbReference type="CDD" id="cd00688">
    <property type="entry name" value="ISOPREN_C2_like"/>
    <property type="match status" value="1"/>
</dbReference>
<evidence type="ECO:0000313" key="5">
    <source>
        <dbReference type="Proteomes" id="UP000237423"/>
    </source>
</evidence>
<dbReference type="InterPro" id="IPR008930">
    <property type="entry name" value="Terpenoid_cyclase/PrenylTrfase"/>
</dbReference>
<protein>
    <submittedName>
        <fullName evidence="4">Internalin-A</fullName>
    </submittedName>
</protein>
<comment type="caution">
    <text evidence="4">The sequence shown here is derived from an EMBL/GenBank/DDBJ whole genome shotgun (WGS) entry which is preliminary data.</text>
</comment>
<keyword evidence="3" id="KW-0732">Signal</keyword>
<name>A0A2S5CJR2_9GAMM</name>
<evidence type="ECO:0000313" key="4">
    <source>
        <dbReference type="EMBL" id="POZ50997.1"/>
    </source>
</evidence>
<proteinExistence type="predicted"/>
<dbReference type="RefSeq" id="WP_103974802.1">
    <property type="nucleotide sequence ID" value="NZ_PGFZ01000007.1"/>
</dbReference>
<dbReference type="SUPFAM" id="SSF52058">
    <property type="entry name" value="L domain-like"/>
    <property type="match status" value="1"/>
</dbReference>
<dbReference type="EMBL" id="PGFZ01000007">
    <property type="protein sequence ID" value="POZ50997.1"/>
    <property type="molecule type" value="Genomic_DNA"/>
</dbReference>
<accession>A0A2S5CJR2</accession>
<evidence type="ECO:0000256" key="2">
    <source>
        <dbReference type="ARBA" id="ARBA00022737"/>
    </source>
</evidence>
<evidence type="ECO:0000256" key="1">
    <source>
        <dbReference type="ARBA" id="ARBA00022614"/>
    </source>
</evidence>
<dbReference type="InterPro" id="IPR025875">
    <property type="entry name" value="Leu-rich_rpt_4"/>
</dbReference>
<keyword evidence="1" id="KW-0433">Leucine-rich repeat</keyword>
<sequence>MKFNKVWITLLLSISSAAHADLYDTNIKNAITWLSSKQNADGSWGTSAIDIQPVYTSAVIQAFESASNQQKDYYEGLTWLENHASNNVDLTARFARALISHGDDVSTAQAYLKDAQESVGTAYYGWGLSSNYTSSAIDTALALIAYNKLNQTGVNITGALNYLKSTQHTAANDKGWAINPADSSDPATTAIVVQALALYTGRDTTLSTNITNALNTLAVLVDTNAPPLLQALAAQAAQAAQAAGDSAKTTAFLTNLTNSQAADGSWKWNGDTTTATAGDAYITALATRALATASKLPSLATAVTIPDQALRQAINQALGRNAMDSLNRGQLAQLTSLSAVGKGIDSLTGLEWAVNLTSADLRNNNITDQSPLQNLTQLTTLQLAGNPVTSPGALLANAQGQQASTPVPALPLPGQILLALALAAIMRHIRRFQAC</sequence>